<gene>
    <name evidence="3" type="primary">ga22187</name>
    <name evidence="3" type="ORF">PR202_ga22187</name>
</gene>
<feature type="compositionally biased region" description="Acidic residues" evidence="1">
    <location>
        <begin position="28"/>
        <end position="58"/>
    </location>
</feature>
<keyword evidence="4" id="KW-1185">Reference proteome</keyword>
<feature type="domain" description="Retrotransposon gag" evidence="2">
    <location>
        <begin position="340"/>
        <end position="428"/>
    </location>
</feature>
<accession>A0AAV5D2P7</accession>
<evidence type="ECO:0000256" key="1">
    <source>
        <dbReference type="SAM" id="MobiDB-lite"/>
    </source>
</evidence>
<dbReference type="PANTHER" id="PTHR33223:SF8">
    <property type="entry name" value="OS04G0172440 PROTEIN"/>
    <property type="match status" value="1"/>
</dbReference>
<feature type="compositionally biased region" description="Basic and acidic residues" evidence="1">
    <location>
        <begin position="194"/>
        <end position="218"/>
    </location>
</feature>
<comment type="caution">
    <text evidence="3">The sequence shown here is derived from an EMBL/GenBank/DDBJ whole genome shotgun (WGS) entry which is preliminary data.</text>
</comment>
<organism evidence="3 4">
    <name type="scientific">Eleusine coracana subsp. coracana</name>
    <dbReference type="NCBI Taxonomy" id="191504"/>
    <lineage>
        <taxon>Eukaryota</taxon>
        <taxon>Viridiplantae</taxon>
        <taxon>Streptophyta</taxon>
        <taxon>Embryophyta</taxon>
        <taxon>Tracheophyta</taxon>
        <taxon>Spermatophyta</taxon>
        <taxon>Magnoliopsida</taxon>
        <taxon>Liliopsida</taxon>
        <taxon>Poales</taxon>
        <taxon>Poaceae</taxon>
        <taxon>PACMAD clade</taxon>
        <taxon>Chloridoideae</taxon>
        <taxon>Cynodonteae</taxon>
        <taxon>Eleusininae</taxon>
        <taxon>Eleusine</taxon>
    </lineage>
</organism>
<evidence type="ECO:0000313" key="4">
    <source>
        <dbReference type="Proteomes" id="UP001054889"/>
    </source>
</evidence>
<feature type="region of interest" description="Disordered" evidence="1">
    <location>
        <begin position="467"/>
        <end position="509"/>
    </location>
</feature>
<dbReference type="EMBL" id="BQKI01000011">
    <property type="protein sequence ID" value="GJN04623.1"/>
    <property type="molecule type" value="Genomic_DNA"/>
</dbReference>
<name>A0AAV5D2P7_ELECO</name>
<feature type="compositionally biased region" description="Basic and acidic residues" evidence="1">
    <location>
        <begin position="467"/>
        <end position="491"/>
    </location>
</feature>
<feature type="region of interest" description="Disordered" evidence="1">
    <location>
        <begin position="194"/>
        <end position="278"/>
    </location>
</feature>
<dbReference type="AlphaFoldDB" id="A0AAV5D2P7"/>
<dbReference type="InterPro" id="IPR005162">
    <property type="entry name" value="Retrotrans_gag_dom"/>
</dbReference>
<protein>
    <recommendedName>
        <fullName evidence="2">Retrotransposon gag domain-containing protein</fullName>
    </recommendedName>
</protein>
<reference evidence="3" key="2">
    <citation type="submission" date="2021-12" db="EMBL/GenBank/DDBJ databases">
        <title>Resequencing data analysis of finger millet.</title>
        <authorList>
            <person name="Hatakeyama M."/>
            <person name="Aluri S."/>
            <person name="Balachadran M.T."/>
            <person name="Sivarajan S.R."/>
            <person name="Poveda L."/>
            <person name="Shimizu-Inatsugi R."/>
            <person name="Schlapbach R."/>
            <person name="Sreeman S.M."/>
            <person name="Shimizu K.K."/>
        </authorList>
    </citation>
    <scope>NUCLEOTIDE SEQUENCE</scope>
</reference>
<feature type="compositionally biased region" description="Basic and acidic residues" evidence="1">
    <location>
        <begin position="225"/>
        <end position="256"/>
    </location>
</feature>
<sequence length="600" mass="68827">MAETPNVQYSPDFKISFGSLDFIIDTNGELEENPSRDNDEEGDREDGHEEDGCEEEHAEEGHREENPQDNNLLEGHRCRPRGSRGSHLARRLDLGQLEIEVDSVKFYGTTQNNITGAKMLLDNLMADAAYQTPTMQKAVAMLKAAAAQDAARDKSQSMARSSHATSRYRRRHEDLRNSLSIRDGWDTINSHYKERAQDDQCHEEEHRDLRTGNRREDQSDPPPRNNRDDRRRRDNRDRHENHDGDSRRHRHDDDVGPCHNRCSSPSPDRYRTSTTPSDEEFDGIKAYVPELRIAQWPRWFKPVSIEKYEGQTNTQEWLQLYSKTIWSAGGDTFVMANYLPVCLDPAVRIWLTSLLEKSVTSWGDLNRKLIKSFQATCNRPGNHFDLSRVKQKSDEPLRDYIKRFCTKKTEIPNVPNQQIIAAFQGGIRSDDLVREIGRRNDDLKLTARECFEITDKFASGESALEDIHGKGKEKHSDKSESSNKDKKRKSDNMVATVDRSQKNPQMNQQTRDDLLSGLCLWHPKGNHKARDCYRLKGFVTAALKRRPSVTIELRLAVVRLLLENSHSYSGISDSKDDDSATTDLLDDLQGIVDAKVARWI</sequence>
<dbReference type="PANTHER" id="PTHR33223">
    <property type="entry name" value="CCHC-TYPE DOMAIN-CONTAINING PROTEIN"/>
    <property type="match status" value="1"/>
</dbReference>
<dbReference type="Pfam" id="PF03732">
    <property type="entry name" value="Retrotrans_gag"/>
    <property type="match status" value="1"/>
</dbReference>
<evidence type="ECO:0000313" key="3">
    <source>
        <dbReference type="EMBL" id="GJN04623.1"/>
    </source>
</evidence>
<evidence type="ECO:0000259" key="2">
    <source>
        <dbReference type="Pfam" id="PF03732"/>
    </source>
</evidence>
<dbReference type="Proteomes" id="UP001054889">
    <property type="component" value="Unassembled WGS sequence"/>
</dbReference>
<proteinExistence type="predicted"/>
<feature type="region of interest" description="Disordered" evidence="1">
    <location>
        <begin position="25"/>
        <end position="86"/>
    </location>
</feature>
<feature type="compositionally biased region" description="Polar residues" evidence="1">
    <location>
        <begin position="156"/>
        <end position="165"/>
    </location>
</feature>
<reference evidence="3" key="1">
    <citation type="journal article" date="2018" name="DNA Res.">
        <title>Multiple hybrid de novo genome assembly of finger millet, an orphan allotetraploid crop.</title>
        <authorList>
            <person name="Hatakeyama M."/>
            <person name="Aluri S."/>
            <person name="Balachadran M.T."/>
            <person name="Sivarajan S.R."/>
            <person name="Patrignani A."/>
            <person name="Gruter S."/>
            <person name="Poveda L."/>
            <person name="Shimizu-Inatsugi R."/>
            <person name="Baeten J."/>
            <person name="Francoijs K.J."/>
            <person name="Nataraja K.N."/>
            <person name="Reddy Y.A.N."/>
            <person name="Phadnis S."/>
            <person name="Ravikumar R.L."/>
            <person name="Schlapbach R."/>
            <person name="Sreeman S.M."/>
            <person name="Shimizu K.K."/>
        </authorList>
    </citation>
    <scope>NUCLEOTIDE SEQUENCE</scope>
</reference>
<feature type="compositionally biased region" description="Polar residues" evidence="1">
    <location>
        <begin position="261"/>
        <end position="276"/>
    </location>
</feature>
<feature type="region of interest" description="Disordered" evidence="1">
    <location>
        <begin position="150"/>
        <end position="171"/>
    </location>
</feature>